<proteinExistence type="predicted"/>
<dbReference type="RefSeq" id="WP_068694237.1">
    <property type="nucleotide sequence ID" value="NZ_CP014167.1"/>
</dbReference>
<evidence type="ECO:0000313" key="1">
    <source>
        <dbReference type="EMBL" id="ANS73671.1"/>
    </source>
</evidence>
<reference evidence="1 2" key="1">
    <citation type="submission" date="2016-01" db="EMBL/GenBank/DDBJ databases">
        <title>Complete Genome Sequence of Paenibacillus yonginensis DCY84, a novel Plant Growth-Promoting Bacteria with Elicitation of Induced Systemic Resistance.</title>
        <authorList>
            <person name="Kim Y.J."/>
            <person name="Yang D.C."/>
            <person name="Sukweenadhi J."/>
        </authorList>
    </citation>
    <scope>NUCLEOTIDE SEQUENCE [LARGE SCALE GENOMIC DNA]</scope>
    <source>
        <strain evidence="1 2">DCY84</strain>
    </source>
</reference>
<dbReference type="Pfam" id="PF09929">
    <property type="entry name" value="DUF2161"/>
    <property type="match status" value="1"/>
</dbReference>
<sequence length="246" mass="27655">MAVQHETELYKPLKHYFEQSGYLVKSEVRHCDLVGIRPDQTEPLIVEIKKTFNLALLLQGLERQKMTREVYLAVERNRAKKGAHNQRWGDLTALCQRLGLGLITVTFYKTKSPFVEVLCTPSGYETARRVSKLRTSRLINEFHERSGDYNVGGSTGRKLYTAYREKALKVAAAVQAGGQISPSKAKEHSGVSAAASIMQHNYYGWFQRIARGSYVLTEAGTAALAEYEEMLRNLERAEAAPGLEEV</sequence>
<dbReference type="AlphaFoldDB" id="A0A1B1MWV9"/>
<accession>A0A1B1MWV9</accession>
<dbReference type="Proteomes" id="UP000092573">
    <property type="component" value="Chromosome"/>
</dbReference>
<dbReference type="KEGG" id="pyg:AWM70_02985"/>
<protein>
    <submittedName>
        <fullName evidence="1">Uncharacterized protein</fullName>
    </submittedName>
</protein>
<organism evidence="1 2">
    <name type="scientific">Paenibacillus yonginensis</name>
    <dbReference type="NCBI Taxonomy" id="1462996"/>
    <lineage>
        <taxon>Bacteria</taxon>
        <taxon>Bacillati</taxon>
        <taxon>Bacillota</taxon>
        <taxon>Bacilli</taxon>
        <taxon>Bacillales</taxon>
        <taxon>Paenibacillaceae</taxon>
        <taxon>Paenibacillus</taxon>
    </lineage>
</organism>
<dbReference type="STRING" id="1462996.AWM70_02985"/>
<gene>
    <name evidence="1" type="ORF">AWM70_02985</name>
</gene>
<keyword evidence="2" id="KW-1185">Reference proteome</keyword>
<dbReference type="OrthoDB" id="9795163at2"/>
<dbReference type="EMBL" id="CP014167">
    <property type="protein sequence ID" value="ANS73671.1"/>
    <property type="molecule type" value="Genomic_DNA"/>
</dbReference>
<dbReference type="InterPro" id="IPR018679">
    <property type="entry name" value="DUF2161"/>
</dbReference>
<name>A0A1B1MWV9_9BACL</name>
<evidence type="ECO:0000313" key="2">
    <source>
        <dbReference type="Proteomes" id="UP000092573"/>
    </source>
</evidence>